<feature type="transmembrane region" description="Helical" evidence="8">
    <location>
        <begin position="111"/>
        <end position="129"/>
    </location>
</feature>
<evidence type="ECO:0000256" key="1">
    <source>
        <dbReference type="ARBA" id="ARBA00022475"/>
    </source>
</evidence>
<evidence type="ECO:0000313" key="10">
    <source>
        <dbReference type="Proteomes" id="UP000574390"/>
    </source>
</evidence>
<dbReference type="PANTHER" id="PTHR33695:SF1">
    <property type="entry name" value="LIPOPROTEIN SIGNAL PEPTIDASE"/>
    <property type="match status" value="1"/>
</dbReference>
<feature type="transmembrane region" description="Helical" evidence="8">
    <location>
        <begin position="141"/>
        <end position="162"/>
    </location>
</feature>
<evidence type="ECO:0000256" key="6">
    <source>
        <dbReference type="ARBA" id="ARBA00023136"/>
    </source>
</evidence>
<dbReference type="InterPro" id="IPR001872">
    <property type="entry name" value="Peptidase_A8"/>
</dbReference>
<organism evidence="9 10">
    <name type="scientific">Perkinsus olseni</name>
    <name type="common">Perkinsus atlanticus</name>
    <dbReference type="NCBI Taxonomy" id="32597"/>
    <lineage>
        <taxon>Eukaryota</taxon>
        <taxon>Sar</taxon>
        <taxon>Alveolata</taxon>
        <taxon>Perkinsozoa</taxon>
        <taxon>Perkinsea</taxon>
        <taxon>Perkinsida</taxon>
        <taxon>Perkinsidae</taxon>
        <taxon>Perkinsus</taxon>
    </lineage>
</organism>
<reference evidence="9 10" key="1">
    <citation type="submission" date="2020-04" db="EMBL/GenBank/DDBJ databases">
        <title>Perkinsus olseni comparative genomics.</title>
        <authorList>
            <person name="Bogema D.R."/>
        </authorList>
    </citation>
    <scope>NUCLEOTIDE SEQUENCE [LARGE SCALE GENOMIC DNA]</scope>
    <source>
        <strain evidence="9">ATCC PRA-205</strain>
    </source>
</reference>
<evidence type="ECO:0000256" key="7">
    <source>
        <dbReference type="SAM" id="MobiDB-lite"/>
    </source>
</evidence>
<evidence type="ECO:0000256" key="8">
    <source>
        <dbReference type="SAM" id="Phobius"/>
    </source>
</evidence>
<accession>A0A7J6NHS4</accession>
<evidence type="ECO:0000256" key="4">
    <source>
        <dbReference type="ARBA" id="ARBA00022801"/>
    </source>
</evidence>
<evidence type="ECO:0000313" key="9">
    <source>
        <dbReference type="EMBL" id="KAF4683453.1"/>
    </source>
</evidence>
<keyword evidence="6 8" id="KW-0472">Membrane</keyword>
<dbReference type="GO" id="GO:0016020">
    <property type="term" value="C:membrane"/>
    <property type="evidence" value="ECO:0007669"/>
    <property type="project" value="InterPro"/>
</dbReference>
<dbReference type="GO" id="GO:0004190">
    <property type="term" value="F:aspartic-type endopeptidase activity"/>
    <property type="evidence" value="ECO:0007669"/>
    <property type="project" value="InterPro"/>
</dbReference>
<dbReference type="EMBL" id="JABANM010037326">
    <property type="protein sequence ID" value="KAF4683453.1"/>
    <property type="molecule type" value="Genomic_DNA"/>
</dbReference>
<keyword evidence="5 8" id="KW-1133">Transmembrane helix</keyword>
<keyword evidence="2" id="KW-0645">Protease</keyword>
<feature type="transmembrane region" description="Helical" evidence="8">
    <location>
        <begin position="182"/>
        <end position="201"/>
    </location>
</feature>
<gene>
    <name evidence="9" type="ORF">FOZ62_015177</name>
</gene>
<feature type="region of interest" description="Disordered" evidence="7">
    <location>
        <begin position="1"/>
        <end position="35"/>
    </location>
</feature>
<comment type="caution">
    <text evidence="9">The sequence shown here is derived from an EMBL/GenBank/DDBJ whole genome shotgun (WGS) entry which is preliminary data.</text>
</comment>
<evidence type="ECO:0000256" key="2">
    <source>
        <dbReference type="ARBA" id="ARBA00022670"/>
    </source>
</evidence>
<keyword evidence="1" id="KW-1003">Cell membrane</keyword>
<sequence>MPTTAEPSLRRRAEGPAEPSEAPSGDTPIGPVEASEADDSVGLGYPLQWWIVGGLFLALEFSFKYLAHLHHPEGLITDILAPVISFHLCYVENRHSAFSFARGLNRDLYRLMMASSVFLVVGAFVYFFFKRDASRLNKLGVFTFMIGAIGNGLDRILLGAVVDYVDITGGYPDRWSSYYLAWNLSDLVINAAFAILVYQAYLTERASSKASGRSVEEKKNTAEAE</sequence>
<dbReference type="Proteomes" id="UP000574390">
    <property type="component" value="Unassembled WGS sequence"/>
</dbReference>
<dbReference type="AlphaFoldDB" id="A0A7J6NHS4"/>
<dbReference type="PANTHER" id="PTHR33695">
    <property type="entry name" value="LIPOPROTEIN SIGNAL PEPTIDASE"/>
    <property type="match status" value="1"/>
</dbReference>
<evidence type="ECO:0000256" key="5">
    <source>
        <dbReference type="ARBA" id="ARBA00022989"/>
    </source>
</evidence>
<dbReference type="Pfam" id="PF01252">
    <property type="entry name" value="Peptidase_A8"/>
    <property type="match status" value="1"/>
</dbReference>
<protein>
    <recommendedName>
        <fullName evidence="11">Lipoprotein signal peptidase</fullName>
    </recommendedName>
</protein>
<name>A0A7J6NHS4_PEROL</name>
<evidence type="ECO:0008006" key="11">
    <source>
        <dbReference type="Google" id="ProtNLM"/>
    </source>
</evidence>
<proteinExistence type="predicted"/>
<dbReference type="GO" id="GO:0006508">
    <property type="term" value="P:proteolysis"/>
    <property type="evidence" value="ECO:0007669"/>
    <property type="project" value="UniProtKB-KW"/>
</dbReference>
<keyword evidence="3 8" id="KW-0812">Transmembrane</keyword>
<keyword evidence="4" id="KW-0378">Hydrolase</keyword>
<evidence type="ECO:0000256" key="3">
    <source>
        <dbReference type="ARBA" id="ARBA00022692"/>
    </source>
</evidence>